<dbReference type="InterPro" id="IPR011990">
    <property type="entry name" value="TPR-like_helical_dom_sf"/>
</dbReference>
<dbReference type="GO" id="GO:0035556">
    <property type="term" value="P:intracellular signal transduction"/>
    <property type="evidence" value="ECO:0007669"/>
    <property type="project" value="InterPro"/>
</dbReference>
<dbReference type="Pfam" id="PF00069">
    <property type="entry name" value="Pkinase"/>
    <property type="match status" value="1"/>
</dbReference>
<sequence>MKSSVEKQPFSTTKFGKYELVERIGTGGMAEVYRARSYGAEGLYKTLVIKRILSEYAQNKNFIEMFISEAKIAVQLNHPNIVQIYDFGRVDDDFYLAMEFVDGLDLSEVITLCERAEAPLSIGEAVYIVSEVAKGLHYAHSRLDEYGKELGIVHRDISPQNILVSVDGTVKIVDFGIAKATSEVNEQPAVLKGKFSYMSPEQASAEPVDARSDLFSLGTVLFELICGRRLFRGATSQETMSLVKSAVVPDIATLNSQVPEALERLLYRVLAVDPDQRPASAREFQVELTRVLYSLGEIHDALTLSGHVTSMLEASPAGALRSGATSHTAVTDVITGPSNEQTQTAHAARAGLSMQSTPIDDLFSKASTREISSTDRTVVSTVTRELKEVVVLVAEAVGVVEMGAGHAGGARWDKLLQDYRRIVESIAFKNGAIVDRFNERSFVIVLGVPVSSENDAERAVRIAMDLHEALAGLSFSLDSPLQLAIGVSVGEAFVERNTKIASAYKWSFYSDTEDRGTRLSQAAMARETLIGKQVYRRVLRKYDCEAVDAVSVDGKAPTQAYRLLGHKSQEAQLQELRKSYRAFHGRELRLGMLRDLYRESRTRDRAIGVLITGEQGIGKSTLVEEFLNGLASRDVEIVRGVITPLERDVPLGAMANMLRNMLQLGSSDDLRQLRDTLRVRLDAFFPEDDQTERDLMLHSLGAILNLRFTDSAFSALDSEERRARKYLSMMRLWQRYARRKPVVVAIDDVHNLDESTLEFTASFLNARHDAPTYLLFTADLSQTNTQTPAWKAFLGARYLQREELSELGSSAARELITSLLGVRGEFDERLVDEIQRRAGGNPLFIKEVIEVLHGRNLINDAQAVNSLLLSDENPHWLPASVEGLLGARIDRLDLGPKIVLQQVALLGAPFSALQAELVVEHDARETLDDLVELQLLERADTPGRGNSQTYDPAATPPEARLYQFSNALTREVASRSLVPERARELHLRIAEHLVERQVAGTGAEQVGAENAIIAGHFASADETERAVQYYRIAAENAFNHRGAAECLRICERIIALSGDDEEATLQVLLLREKALAELGEVEVRHEALRELRELVMRVGTRSEQIEVMLREARCYFDEGEFSTARASFERAREIAADADPQTQKRTLAASYLIEIPIHMSAGNPECAHELVDRAIEIFSESLDEEALSGLATCYNMRGVMLRQAGRQREAFAAYEKALEYAEAGDFGKQQRMLLINTGVALAHAGKFSQAVIRYERALEQCRRLGHRNDEASALVNLGDSYLHMGRLDEAIKTIRRAIYLAEKAGMGRKIADGQTSLGRCYLERGALDKAEETVMEALRIADSIPNVYLATLATLVLAEVHLERATHGADEEDARIALVQAQDALERSNSAGMTWGVAAASSVMARALDRLGAREESLARSTAAVALLDDATSYGDGAIRYTHAELLRGVKGREEERKEVLRRAYDHVILLRDEFPDAQAREVFMARPINRNIVQAAEALLEVEGE</sequence>
<dbReference type="GO" id="GO:0016020">
    <property type="term" value="C:membrane"/>
    <property type="evidence" value="ECO:0007669"/>
    <property type="project" value="UniProtKB-SubCell"/>
</dbReference>
<dbReference type="Gene3D" id="1.10.510.10">
    <property type="entry name" value="Transferase(Phosphotransferase) domain 1"/>
    <property type="match status" value="1"/>
</dbReference>
<dbReference type="PANTHER" id="PTHR16305">
    <property type="entry name" value="TESTICULAR SOLUBLE ADENYLYL CYCLASE"/>
    <property type="match status" value="1"/>
</dbReference>
<dbReference type="InterPro" id="IPR001054">
    <property type="entry name" value="A/G_cyclase"/>
</dbReference>
<dbReference type="SUPFAM" id="SSF48452">
    <property type="entry name" value="TPR-like"/>
    <property type="match status" value="2"/>
</dbReference>
<dbReference type="PANTHER" id="PTHR16305:SF28">
    <property type="entry name" value="GUANYLATE CYCLASE DOMAIN-CONTAINING PROTEIN"/>
    <property type="match status" value="1"/>
</dbReference>
<dbReference type="EMBL" id="CP030032">
    <property type="protein sequence ID" value="AWV89946.1"/>
    <property type="molecule type" value="Genomic_DNA"/>
</dbReference>
<keyword evidence="2" id="KW-0547">Nucleotide-binding</keyword>
<dbReference type="PROSITE" id="PS50011">
    <property type="entry name" value="PROTEIN_KINASE_DOM"/>
    <property type="match status" value="1"/>
</dbReference>
<dbReference type="PROSITE" id="PS50125">
    <property type="entry name" value="GUANYLATE_CYCLASE_2"/>
    <property type="match status" value="1"/>
</dbReference>
<protein>
    <submittedName>
        <fullName evidence="4">Uncharacterized protein</fullName>
    </submittedName>
</protein>
<dbReference type="InterPro" id="IPR019734">
    <property type="entry name" value="TPR_rpt"/>
</dbReference>
<dbReference type="InterPro" id="IPR041617">
    <property type="entry name" value="TPR_MalT"/>
</dbReference>
<dbReference type="Gene3D" id="3.30.200.20">
    <property type="entry name" value="Phosphorylase Kinase, domain 1"/>
    <property type="match status" value="1"/>
</dbReference>
<dbReference type="GO" id="GO:0009190">
    <property type="term" value="P:cyclic nucleotide biosynthetic process"/>
    <property type="evidence" value="ECO:0007669"/>
    <property type="project" value="InterPro"/>
</dbReference>
<dbReference type="GO" id="GO:0004016">
    <property type="term" value="F:adenylate cyclase activity"/>
    <property type="evidence" value="ECO:0007669"/>
    <property type="project" value="TreeGrafter"/>
</dbReference>
<dbReference type="Gene3D" id="3.30.70.1230">
    <property type="entry name" value="Nucleotide cyclase"/>
    <property type="match status" value="1"/>
</dbReference>
<dbReference type="Pfam" id="PF17874">
    <property type="entry name" value="TPR_MalT"/>
    <property type="match status" value="1"/>
</dbReference>
<reference evidence="4 5" key="1">
    <citation type="submission" date="2018-06" db="EMBL/GenBank/DDBJ databases">
        <title>Lujinxingia sediminis gen. nov. sp. nov., a new facultative anaerobic member of the class Deltaproteobacteria, and proposal of Lujinxingaceae fam. nov.</title>
        <authorList>
            <person name="Guo L.-Y."/>
            <person name="Li C.-M."/>
            <person name="Wang S."/>
            <person name="Du Z.-J."/>
        </authorList>
    </citation>
    <scope>NUCLEOTIDE SEQUENCE [LARGE SCALE GENOMIC DNA]</scope>
    <source>
        <strain evidence="4 5">FA350</strain>
    </source>
</reference>
<evidence type="ECO:0000256" key="2">
    <source>
        <dbReference type="ARBA" id="ARBA00022741"/>
    </source>
</evidence>
<name>A0A2Z4FMG1_9DELT</name>
<dbReference type="Pfam" id="PF00211">
    <property type="entry name" value="Guanylate_cyc"/>
    <property type="match status" value="1"/>
</dbReference>
<dbReference type="CDD" id="cd14014">
    <property type="entry name" value="STKc_PknB_like"/>
    <property type="match status" value="1"/>
</dbReference>
<dbReference type="InterPro" id="IPR041664">
    <property type="entry name" value="AAA_16"/>
</dbReference>
<dbReference type="OrthoDB" id="9801841at2"/>
<comment type="subcellular location">
    <subcellularLocation>
        <location evidence="1">Membrane</location>
        <topology evidence="1">Single-pass membrane protein</topology>
    </subcellularLocation>
</comment>
<evidence type="ECO:0000313" key="4">
    <source>
        <dbReference type="EMBL" id="AWV89946.1"/>
    </source>
</evidence>
<dbReference type="SUPFAM" id="SSF56112">
    <property type="entry name" value="Protein kinase-like (PK-like)"/>
    <property type="match status" value="1"/>
</dbReference>
<dbReference type="InterPro" id="IPR027417">
    <property type="entry name" value="P-loop_NTPase"/>
</dbReference>
<accession>A0A2Z4FMG1</accession>
<keyword evidence="3" id="KW-0067">ATP-binding</keyword>
<dbReference type="PROSITE" id="PS00109">
    <property type="entry name" value="PROTEIN_KINASE_TYR"/>
    <property type="match status" value="1"/>
</dbReference>
<evidence type="ECO:0000256" key="1">
    <source>
        <dbReference type="ARBA" id="ARBA00004167"/>
    </source>
</evidence>
<dbReference type="SMART" id="SM00028">
    <property type="entry name" value="TPR"/>
    <property type="match status" value="5"/>
</dbReference>
<dbReference type="GO" id="GO:0005737">
    <property type="term" value="C:cytoplasm"/>
    <property type="evidence" value="ECO:0007669"/>
    <property type="project" value="TreeGrafter"/>
</dbReference>
<dbReference type="PROSITE" id="PS50293">
    <property type="entry name" value="TPR_REGION"/>
    <property type="match status" value="1"/>
</dbReference>
<dbReference type="InterPro" id="IPR029787">
    <property type="entry name" value="Nucleotide_cyclase"/>
</dbReference>
<dbReference type="Pfam" id="PF13191">
    <property type="entry name" value="AAA_16"/>
    <property type="match status" value="1"/>
</dbReference>
<dbReference type="InterPro" id="IPR011009">
    <property type="entry name" value="Kinase-like_dom_sf"/>
</dbReference>
<dbReference type="SUPFAM" id="SSF52540">
    <property type="entry name" value="P-loop containing nucleoside triphosphate hydrolases"/>
    <property type="match status" value="1"/>
</dbReference>
<dbReference type="InterPro" id="IPR000719">
    <property type="entry name" value="Prot_kinase_dom"/>
</dbReference>
<dbReference type="PROSITE" id="PS00107">
    <property type="entry name" value="PROTEIN_KINASE_ATP"/>
    <property type="match status" value="1"/>
</dbReference>
<dbReference type="GO" id="GO:0005524">
    <property type="term" value="F:ATP binding"/>
    <property type="evidence" value="ECO:0007669"/>
    <property type="project" value="UniProtKB-UniRule"/>
</dbReference>
<dbReference type="RefSeq" id="WP_111335026.1">
    <property type="nucleotide sequence ID" value="NZ_CP030032.1"/>
</dbReference>
<dbReference type="KEGG" id="bsed:DN745_11585"/>
<gene>
    <name evidence="4" type="ORF">DN745_11585</name>
</gene>
<dbReference type="GO" id="GO:0004672">
    <property type="term" value="F:protein kinase activity"/>
    <property type="evidence" value="ECO:0007669"/>
    <property type="project" value="InterPro"/>
</dbReference>
<proteinExistence type="predicted"/>
<dbReference type="Gene3D" id="3.40.50.300">
    <property type="entry name" value="P-loop containing nucleotide triphosphate hydrolases"/>
    <property type="match status" value="1"/>
</dbReference>
<evidence type="ECO:0000256" key="3">
    <source>
        <dbReference type="ARBA" id="ARBA00022840"/>
    </source>
</evidence>
<dbReference type="InterPro" id="IPR008266">
    <property type="entry name" value="Tyr_kinase_AS"/>
</dbReference>
<organism evidence="4 5">
    <name type="scientific">Bradymonas sediminis</name>
    <dbReference type="NCBI Taxonomy" id="1548548"/>
    <lineage>
        <taxon>Bacteria</taxon>
        <taxon>Deltaproteobacteria</taxon>
        <taxon>Bradymonadales</taxon>
        <taxon>Bradymonadaceae</taxon>
        <taxon>Bradymonas</taxon>
    </lineage>
</organism>
<dbReference type="SUPFAM" id="SSF55073">
    <property type="entry name" value="Nucleotide cyclase"/>
    <property type="match status" value="1"/>
</dbReference>
<dbReference type="InterPro" id="IPR017441">
    <property type="entry name" value="Protein_kinase_ATP_BS"/>
</dbReference>
<dbReference type="Proteomes" id="UP000249799">
    <property type="component" value="Chromosome"/>
</dbReference>
<dbReference type="PROSITE" id="PS50005">
    <property type="entry name" value="TPR"/>
    <property type="match status" value="1"/>
</dbReference>
<evidence type="ECO:0000313" key="5">
    <source>
        <dbReference type="Proteomes" id="UP000249799"/>
    </source>
</evidence>
<keyword evidence="5" id="KW-1185">Reference proteome</keyword>
<dbReference type="Gene3D" id="1.25.40.10">
    <property type="entry name" value="Tetratricopeptide repeat domain"/>
    <property type="match status" value="3"/>
</dbReference>